<proteinExistence type="predicted"/>
<evidence type="ECO:0000256" key="1">
    <source>
        <dbReference type="ARBA" id="ARBA00022448"/>
    </source>
</evidence>
<evidence type="ECO:0000256" key="2">
    <source>
        <dbReference type="ARBA" id="ARBA00022553"/>
    </source>
</evidence>
<organism evidence="8 9">
    <name type="scientific">Candidatus Pantoea multigeneris</name>
    <dbReference type="NCBI Taxonomy" id="2608357"/>
    <lineage>
        <taxon>Bacteria</taxon>
        <taxon>Pseudomonadati</taxon>
        <taxon>Pseudomonadota</taxon>
        <taxon>Gammaproteobacteria</taxon>
        <taxon>Enterobacterales</taxon>
        <taxon>Erwiniaceae</taxon>
        <taxon>Pantoea</taxon>
    </lineage>
</organism>
<dbReference type="Pfam" id="PF00359">
    <property type="entry name" value="PTS_EIIA_2"/>
    <property type="match status" value="1"/>
</dbReference>
<keyword evidence="3 8" id="KW-0762">Sugar transport</keyword>
<reference evidence="8 9" key="1">
    <citation type="journal article" date="2019" name="bioRxiv">
        <title>Bacteria contribute to plant secondary compound degradation in a generalist herbivore system.</title>
        <authorList>
            <person name="Francoeur C.B."/>
            <person name="Khadempour L."/>
            <person name="Moreira-Soto R.D."/>
            <person name="Gotting K."/>
            <person name="Book A.J."/>
            <person name="Pinto-Tomas A.A."/>
            <person name="Keefover-Ring K."/>
            <person name="Currie C.R."/>
        </authorList>
    </citation>
    <scope>NUCLEOTIDE SEQUENCE [LARGE SCALE GENOMIC DNA]</scope>
    <source>
        <strain evidence="8">Acro-835</strain>
    </source>
</reference>
<evidence type="ECO:0000256" key="4">
    <source>
        <dbReference type="ARBA" id="ARBA00022679"/>
    </source>
</evidence>
<evidence type="ECO:0000259" key="7">
    <source>
        <dbReference type="PROSITE" id="PS51094"/>
    </source>
</evidence>
<dbReference type="EMBL" id="VWXF01000002">
    <property type="protein sequence ID" value="NIF21318.1"/>
    <property type="molecule type" value="Genomic_DNA"/>
</dbReference>
<sequence>MLTVAEQDIFLGCSANSKRKALEIAAASLVANGYVTEDYFTSMMDREKALSTYLGSGVAMPHGTKQGQSMVLKTGFQILQFPAGVSWGEGKVACLVVAVAAHNNDHIDVIADLADLFSDEVKTERLRQIKEIKQFLDILHER</sequence>
<feature type="domain" description="PTS EIIA type-2" evidence="7">
    <location>
        <begin position="2"/>
        <end position="142"/>
    </location>
</feature>
<evidence type="ECO:0000256" key="5">
    <source>
        <dbReference type="ARBA" id="ARBA00022683"/>
    </source>
</evidence>
<protein>
    <submittedName>
        <fullName evidence="8">PTS sugar transporter subunit IIA</fullName>
    </submittedName>
</protein>
<gene>
    <name evidence="8" type="ORF">F3J40_06830</name>
</gene>
<dbReference type="PROSITE" id="PS51094">
    <property type="entry name" value="PTS_EIIA_TYPE_2"/>
    <property type="match status" value="1"/>
</dbReference>
<name>A0ABX0RB36_9GAMM</name>
<dbReference type="CDD" id="cd00211">
    <property type="entry name" value="PTS_IIA_fru"/>
    <property type="match status" value="1"/>
</dbReference>
<keyword evidence="4" id="KW-0808">Transferase</keyword>
<dbReference type="PROSITE" id="PS00372">
    <property type="entry name" value="PTS_EIIA_TYPE_2_HIS"/>
    <property type="match status" value="1"/>
</dbReference>
<dbReference type="InterPro" id="IPR016152">
    <property type="entry name" value="PTrfase/Anion_transptr"/>
</dbReference>
<keyword evidence="2" id="KW-0597">Phosphoprotein</keyword>
<comment type="caution">
    <text evidence="8">The sequence shown here is derived from an EMBL/GenBank/DDBJ whole genome shotgun (WGS) entry which is preliminary data.</text>
</comment>
<dbReference type="SUPFAM" id="SSF55804">
    <property type="entry name" value="Phoshotransferase/anion transport protein"/>
    <property type="match status" value="1"/>
</dbReference>
<keyword evidence="1" id="KW-0813">Transport</keyword>
<evidence type="ECO:0000256" key="3">
    <source>
        <dbReference type="ARBA" id="ARBA00022597"/>
    </source>
</evidence>
<dbReference type="PANTHER" id="PTHR30181:SF2">
    <property type="entry name" value="PTS SYSTEM MANNITOL-SPECIFIC EIICBA COMPONENT"/>
    <property type="match status" value="1"/>
</dbReference>
<dbReference type="Gene3D" id="3.40.930.10">
    <property type="entry name" value="Mannitol-specific EII, Chain A"/>
    <property type="match status" value="1"/>
</dbReference>
<keyword evidence="6" id="KW-0418">Kinase</keyword>
<dbReference type="InterPro" id="IPR002178">
    <property type="entry name" value="PTS_EIIA_type-2_dom"/>
</dbReference>
<evidence type="ECO:0000256" key="6">
    <source>
        <dbReference type="ARBA" id="ARBA00022777"/>
    </source>
</evidence>
<keyword evidence="9" id="KW-1185">Reference proteome</keyword>
<accession>A0ABX0RB36</accession>
<evidence type="ECO:0000313" key="8">
    <source>
        <dbReference type="EMBL" id="NIF21318.1"/>
    </source>
</evidence>
<evidence type="ECO:0000313" key="9">
    <source>
        <dbReference type="Proteomes" id="UP001515683"/>
    </source>
</evidence>
<dbReference type="InterPro" id="IPR050893">
    <property type="entry name" value="Sugar_PTS"/>
</dbReference>
<dbReference type="Proteomes" id="UP001515683">
    <property type="component" value="Unassembled WGS sequence"/>
</dbReference>
<dbReference type="RefSeq" id="WP_017347517.1">
    <property type="nucleotide sequence ID" value="NZ_VWXF01000002.1"/>
</dbReference>
<keyword evidence="5" id="KW-0598">Phosphotransferase system</keyword>
<dbReference type="PANTHER" id="PTHR30181">
    <property type="entry name" value="MANNITOL PERMEASE IIC COMPONENT"/>
    <property type="match status" value="1"/>
</dbReference>